<protein>
    <recommendedName>
        <fullName evidence="2">Flagellin N-methylase</fullName>
    </recommendedName>
</protein>
<proteinExistence type="predicted"/>
<gene>
    <name evidence="1" type="ORF">MNBD_PLANCTO02-2156</name>
</gene>
<organism evidence="1">
    <name type="scientific">hydrothermal vent metagenome</name>
    <dbReference type="NCBI Taxonomy" id="652676"/>
    <lineage>
        <taxon>unclassified sequences</taxon>
        <taxon>metagenomes</taxon>
        <taxon>ecological metagenomes</taxon>
    </lineage>
</organism>
<sequence>MSKQEKWYKDGLKFTCTQCGDCCTGDPGVVWIDDDELQQMADALQVSAGEMRLMHTRLYAGRISLKEYPNGDCIFLDPQTHGCKVYNARPKQCRTWPFWNSNLESPETWEDVKHECPGAGCGKLYTLEQIEEQAGIVDI</sequence>
<evidence type="ECO:0000313" key="1">
    <source>
        <dbReference type="EMBL" id="VAX42750.1"/>
    </source>
</evidence>
<dbReference type="PANTHER" id="PTHR35866:SF1">
    <property type="entry name" value="YKGJ FAMILY CYSTEINE CLUSTER PROTEIN"/>
    <property type="match status" value="1"/>
</dbReference>
<dbReference type="InterPro" id="IPR005358">
    <property type="entry name" value="Puta_zinc/iron-chelating_dom"/>
</dbReference>
<reference evidence="1" key="1">
    <citation type="submission" date="2018-06" db="EMBL/GenBank/DDBJ databases">
        <authorList>
            <person name="Zhirakovskaya E."/>
        </authorList>
    </citation>
    <scope>NUCLEOTIDE SEQUENCE</scope>
</reference>
<name>A0A3B1E2K3_9ZZZZ</name>
<dbReference type="AlphaFoldDB" id="A0A3B1E2K3"/>
<accession>A0A3B1E2K3</accession>
<dbReference type="EMBL" id="UOGL01000687">
    <property type="protein sequence ID" value="VAX42750.1"/>
    <property type="molecule type" value="Genomic_DNA"/>
</dbReference>
<evidence type="ECO:0008006" key="2">
    <source>
        <dbReference type="Google" id="ProtNLM"/>
    </source>
</evidence>
<dbReference type="PANTHER" id="PTHR35866">
    <property type="entry name" value="PUTATIVE-RELATED"/>
    <property type="match status" value="1"/>
</dbReference>
<dbReference type="Pfam" id="PF03692">
    <property type="entry name" value="CxxCxxCC"/>
    <property type="match status" value="1"/>
</dbReference>